<dbReference type="SUPFAM" id="SSF46894">
    <property type="entry name" value="C-terminal effector domain of the bipartite response regulators"/>
    <property type="match status" value="1"/>
</dbReference>
<dbReference type="InterPro" id="IPR001867">
    <property type="entry name" value="OmpR/PhoB-type_DNA-bd"/>
</dbReference>
<dbReference type="SUPFAM" id="SSF48452">
    <property type="entry name" value="TPR-like"/>
    <property type="match status" value="1"/>
</dbReference>
<name>A0A7K1L537_9ACTN</name>
<evidence type="ECO:0000313" key="9">
    <source>
        <dbReference type="Proteomes" id="UP000432015"/>
    </source>
</evidence>
<dbReference type="InterPro" id="IPR005158">
    <property type="entry name" value="BTAD"/>
</dbReference>
<evidence type="ECO:0000256" key="4">
    <source>
        <dbReference type="ARBA" id="ARBA00023163"/>
    </source>
</evidence>
<organism evidence="8 9">
    <name type="scientific">Actinomadura litoris</name>
    <dbReference type="NCBI Taxonomy" id="2678616"/>
    <lineage>
        <taxon>Bacteria</taxon>
        <taxon>Bacillati</taxon>
        <taxon>Actinomycetota</taxon>
        <taxon>Actinomycetes</taxon>
        <taxon>Streptosporangiales</taxon>
        <taxon>Thermomonosporaceae</taxon>
        <taxon>Actinomadura</taxon>
    </lineage>
</organism>
<feature type="DNA-binding region" description="OmpR/PhoB-type" evidence="5">
    <location>
        <begin position="1"/>
        <end position="98"/>
    </location>
</feature>
<reference evidence="8 9" key="1">
    <citation type="submission" date="2019-11" db="EMBL/GenBank/DDBJ databases">
        <authorList>
            <person name="Cao P."/>
        </authorList>
    </citation>
    <scope>NUCLEOTIDE SEQUENCE [LARGE SCALE GENOMIC DNA]</scope>
    <source>
        <strain evidence="8 9">NEAU-AAG5</strain>
    </source>
</reference>
<accession>A0A7K1L537</accession>
<dbReference type="Gene3D" id="1.25.40.10">
    <property type="entry name" value="Tetratricopeptide repeat domain"/>
    <property type="match status" value="1"/>
</dbReference>
<evidence type="ECO:0000256" key="1">
    <source>
        <dbReference type="ARBA" id="ARBA00005820"/>
    </source>
</evidence>
<keyword evidence="3 5" id="KW-0238">DNA-binding</keyword>
<dbReference type="InterPro" id="IPR036388">
    <property type="entry name" value="WH-like_DNA-bd_sf"/>
</dbReference>
<dbReference type="Pfam" id="PF03704">
    <property type="entry name" value="BTAD"/>
    <property type="match status" value="1"/>
</dbReference>
<keyword evidence="9" id="KW-1185">Reference proteome</keyword>
<dbReference type="GO" id="GO:0003677">
    <property type="term" value="F:DNA binding"/>
    <property type="evidence" value="ECO:0007669"/>
    <property type="project" value="UniProtKB-UniRule"/>
</dbReference>
<evidence type="ECO:0000256" key="3">
    <source>
        <dbReference type="ARBA" id="ARBA00023125"/>
    </source>
</evidence>
<dbReference type="RefSeq" id="WP_156218572.1">
    <property type="nucleotide sequence ID" value="NZ_WOFH01000008.1"/>
</dbReference>
<protein>
    <recommendedName>
        <fullName evidence="7">OmpR/PhoB-type domain-containing protein</fullName>
    </recommendedName>
</protein>
<dbReference type="Proteomes" id="UP000432015">
    <property type="component" value="Unassembled WGS sequence"/>
</dbReference>
<evidence type="ECO:0000256" key="2">
    <source>
        <dbReference type="ARBA" id="ARBA00023015"/>
    </source>
</evidence>
<dbReference type="AlphaFoldDB" id="A0A7K1L537"/>
<dbReference type="GO" id="GO:0000160">
    <property type="term" value="P:phosphorelay signal transduction system"/>
    <property type="evidence" value="ECO:0007669"/>
    <property type="project" value="InterPro"/>
</dbReference>
<evidence type="ECO:0000313" key="8">
    <source>
        <dbReference type="EMBL" id="MUN39393.1"/>
    </source>
</evidence>
<evidence type="ECO:0000259" key="7">
    <source>
        <dbReference type="PROSITE" id="PS51755"/>
    </source>
</evidence>
<comment type="caution">
    <text evidence="8">The sequence shown here is derived from an EMBL/GenBank/DDBJ whole genome shotgun (WGS) entry which is preliminary data.</text>
</comment>
<feature type="region of interest" description="Disordered" evidence="6">
    <location>
        <begin position="246"/>
        <end position="293"/>
    </location>
</feature>
<dbReference type="InterPro" id="IPR016032">
    <property type="entry name" value="Sig_transdc_resp-reg_C-effctor"/>
</dbReference>
<dbReference type="EMBL" id="WOFH01000008">
    <property type="protein sequence ID" value="MUN39393.1"/>
    <property type="molecule type" value="Genomic_DNA"/>
</dbReference>
<evidence type="ECO:0000256" key="6">
    <source>
        <dbReference type="SAM" id="MobiDB-lite"/>
    </source>
</evidence>
<sequence length="293" mass="32973">MIRFQVLGPVKMWVQDAQVDLGPKRQRSVLAVLLTEAVEPVPLRSLIDRVWGDTPPDQARNVAYTYIARLRRILAEATDRTGTPVALHRDDVGYRLSIASDQVDLHLFRCMVKRARMLPAGARERRSLLDGALRLWQGEALADLDNEWAVLFRNNLLQLRQETLAEWADAELRAGEWDQVIEDLRQELMKAPMAELLHERLVRALYASGRRAEALVQYEAVRQAIADELGADPGPDLQELHRTILRGDPLPAPGRSSAQPCQRGCRGSKRTRAHSPSGQPPLPGKPRYGTDRP</sequence>
<dbReference type="InterPro" id="IPR051677">
    <property type="entry name" value="AfsR-DnrI-RedD_regulator"/>
</dbReference>
<gene>
    <name evidence="8" type="ORF">GNZ18_22715</name>
</gene>
<evidence type="ECO:0000256" key="5">
    <source>
        <dbReference type="PROSITE-ProRule" id="PRU01091"/>
    </source>
</evidence>
<feature type="domain" description="OmpR/PhoB-type" evidence="7">
    <location>
        <begin position="1"/>
        <end position="98"/>
    </location>
</feature>
<dbReference type="PANTHER" id="PTHR35807">
    <property type="entry name" value="TRANSCRIPTIONAL REGULATOR REDD-RELATED"/>
    <property type="match status" value="1"/>
</dbReference>
<dbReference type="Gene3D" id="1.10.10.10">
    <property type="entry name" value="Winged helix-like DNA-binding domain superfamily/Winged helix DNA-binding domain"/>
    <property type="match status" value="1"/>
</dbReference>
<dbReference type="CDD" id="cd15831">
    <property type="entry name" value="BTAD"/>
    <property type="match status" value="1"/>
</dbReference>
<proteinExistence type="inferred from homology"/>
<dbReference type="PROSITE" id="PS51755">
    <property type="entry name" value="OMPR_PHOB"/>
    <property type="match status" value="1"/>
</dbReference>
<dbReference type="SMART" id="SM01043">
    <property type="entry name" value="BTAD"/>
    <property type="match status" value="1"/>
</dbReference>
<dbReference type="Pfam" id="PF00486">
    <property type="entry name" value="Trans_reg_C"/>
    <property type="match status" value="1"/>
</dbReference>
<keyword evidence="4" id="KW-0804">Transcription</keyword>
<dbReference type="SMART" id="SM00862">
    <property type="entry name" value="Trans_reg_C"/>
    <property type="match status" value="1"/>
</dbReference>
<dbReference type="PANTHER" id="PTHR35807:SF1">
    <property type="entry name" value="TRANSCRIPTIONAL REGULATOR REDD"/>
    <property type="match status" value="1"/>
</dbReference>
<comment type="similarity">
    <text evidence="1">Belongs to the AfsR/DnrI/RedD regulatory family.</text>
</comment>
<dbReference type="GO" id="GO:0006355">
    <property type="term" value="P:regulation of DNA-templated transcription"/>
    <property type="evidence" value="ECO:0007669"/>
    <property type="project" value="InterPro"/>
</dbReference>
<keyword evidence="2" id="KW-0805">Transcription regulation</keyword>
<dbReference type="InterPro" id="IPR011990">
    <property type="entry name" value="TPR-like_helical_dom_sf"/>
</dbReference>